<accession>A0A8H4NUC7</accession>
<evidence type="ECO:0000256" key="1">
    <source>
        <dbReference type="SAM" id="MobiDB-lite"/>
    </source>
</evidence>
<sequence>MDILSGVGGSCAPTARVNNTPRRDSSISLEEYAYKWCTSEPTRSSLVPPKHQTSEAQHDDGTEHAYPLPTPSLPSTPSTVAPIDVYLRSHESLQARLISLSAILDQSKQATEPESISASPETSSWEVVDNPITASQQVPAAPILKPAPGPKTIIEATDPDVEVVDKPVSSDSSMSDLLLSNASHADSDTVEEYEEVVATFFATSKRSRYAAAKAPGEKTCVYKTQRKRLRGKRKHEERMRSE</sequence>
<feature type="compositionally biased region" description="Basic residues" evidence="1">
    <location>
        <begin position="224"/>
        <end position="233"/>
    </location>
</feature>
<name>A0A8H4NUC7_9HYPO</name>
<evidence type="ECO:0000313" key="2">
    <source>
        <dbReference type="EMBL" id="KAF4445683.1"/>
    </source>
</evidence>
<evidence type="ECO:0000313" key="3">
    <source>
        <dbReference type="Proteomes" id="UP000605986"/>
    </source>
</evidence>
<keyword evidence="3" id="KW-1185">Reference proteome</keyword>
<feature type="region of interest" description="Disordered" evidence="1">
    <location>
        <begin position="221"/>
        <end position="242"/>
    </location>
</feature>
<reference evidence="2" key="1">
    <citation type="submission" date="2020-01" db="EMBL/GenBank/DDBJ databases">
        <title>Identification and distribution of gene clusters putatively required for synthesis of sphingolipid metabolism inhibitors in phylogenetically diverse species of the filamentous fungus Fusarium.</title>
        <authorList>
            <person name="Kim H.-S."/>
            <person name="Busman M."/>
            <person name="Brown D.W."/>
            <person name="Divon H."/>
            <person name="Uhlig S."/>
            <person name="Proctor R.H."/>
        </authorList>
    </citation>
    <scope>NUCLEOTIDE SEQUENCE</scope>
    <source>
        <strain evidence="2">NRRL 53441</strain>
    </source>
</reference>
<dbReference type="EMBL" id="JAADJG010000505">
    <property type="protein sequence ID" value="KAF4445683.1"/>
    <property type="molecule type" value="Genomic_DNA"/>
</dbReference>
<feature type="compositionally biased region" description="Basic and acidic residues" evidence="1">
    <location>
        <begin position="52"/>
        <end position="63"/>
    </location>
</feature>
<gene>
    <name evidence="2" type="ORF">F53441_10632</name>
</gene>
<dbReference type="OrthoDB" id="5142879at2759"/>
<proteinExistence type="predicted"/>
<dbReference type="Proteomes" id="UP000605986">
    <property type="component" value="Unassembled WGS sequence"/>
</dbReference>
<feature type="region of interest" description="Disordered" evidence="1">
    <location>
        <begin position="1"/>
        <end position="24"/>
    </location>
</feature>
<dbReference type="AlphaFoldDB" id="A0A8H4NUC7"/>
<protein>
    <submittedName>
        <fullName evidence="2">Uncharacterized protein</fullName>
    </submittedName>
</protein>
<feature type="region of interest" description="Disordered" evidence="1">
    <location>
        <begin position="40"/>
        <end position="77"/>
    </location>
</feature>
<comment type="caution">
    <text evidence="2">The sequence shown here is derived from an EMBL/GenBank/DDBJ whole genome shotgun (WGS) entry which is preliminary data.</text>
</comment>
<organism evidence="2 3">
    <name type="scientific">Fusarium austroafricanum</name>
    <dbReference type="NCBI Taxonomy" id="2364996"/>
    <lineage>
        <taxon>Eukaryota</taxon>
        <taxon>Fungi</taxon>
        <taxon>Dikarya</taxon>
        <taxon>Ascomycota</taxon>
        <taxon>Pezizomycotina</taxon>
        <taxon>Sordariomycetes</taxon>
        <taxon>Hypocreomycetidae</taxon>
        <taxon>Hypocreales</taxon>
        <taxon>Nectriaceae</taxon>
        <taxon>Fusarium</taxon>
        <taxon>Fusarium concolor species complex</taxon>
    </lineage>
</organism>